<protein>
    <submittedName>
        <fullName evidence="1">Uncharacterized protein</fullName>
    </submittedName>
</protein>
<name>A0A328TNC0_9GAMM</name>
<evidence type="ECO:0000313" key="1">
    <source>
        <dbReference type="EMBL" id="RAP72139.1"/>
    </source>
</evidence>
<gene>
    <name evidence="1" type="ORF">ACZ87_01029</name>
</gene>
<dbReference type="AlphaFoldDB" id="A0A328TNC0"/>
<reference evidence="1" key="1">
    <citation type="submission" date="2018-04" db="EMBL/GenBank/DDBJ databases">
        <title>Genomes of the Obligate Erwinia dacicola and Facultative Enterobacter sp. OLF Endosymbionts of the Olive Fruit fly, Bactrocera oleae.</title>
        <authorList>
            <person name="Estes A.M."/>
            <person name="Hearn D.J."/>
            <person name="Agarwal S."/>
            <person name="Pierson E.A."/>
            <person name="Dunning-Hotopp J.C."/>
        </authorList>
    </citation>
    <scope>NUCLEOTIDE SEQUENCE [LARGE SCALE GENOMIC DNA]</scope>
    <source>
        <strain evidence="1">Oroville</strain>
    </source>
</reference>
<organism evidence="1 2">
    <name type="scientific">Candidatus Erwinia dacicola</name>
    <dbReference type="NCBI Taxonomy" id="252393"/>
    <lineage>
        <taxon>Bacteria</taxon>
        <taxon>Pseudomonadati</taxon>
        <taxon>Pseudomonadota</taxon>
        <taxon>Gammaproteobacteria</taxon>
        <taxon>Enterobacterales</taxon>
        <taxon>Erwiniaceae</taxon>
        <taxon>Erwinia</taxon>
    </lineage>
</organism>
<proteinExistence type="predicted"/>
<accession>A0A328TNC0</accession>
<dbReference type="EMBL" id="LJAM02000061">
    <property type="protein sequence ID" value="RAP72139.1"/>
    <property type="molecule type" value="Genomic_DNA"/>
</dbReference>
<sequence>MRHPAFDAIATHGRLFQSLRILVSVRLMPDDSTGMAEIKL</sequence>
<comment type="caution">
    <text evidence="1">The sequence shown here is derived from an EMBL/GenBank/DDBJ whole genome shotgun (WGS) entry which is preliminary data.</text>
</comment>
<evidence type="ECO:0000313" key="2">
    <source>
        <dbReference type="Proteomes" id="UP000244334"/>
    </source>
</evidence>
<dbReference type="Proteomes" id="UP000244334">
    <property type="component" value="Unassembled WGS sequence"/>
</dbReference>
<keyword evidence="2" id="KW-1185">Reference proteome</keyword>